<keyword evidence="4" id="KW-0862">Zinc</keyword>
<dbReference type="Proteomes" id="UP000277212">
    <property type="component" value="Unassembled WGS sequence"/>
</dbReference>
<dbReference type="InterPro" id="IPR013087">
    <property type="entry name" value="Znf_C2H2_type"/>
</dbReference>
<dbReference type="Pfam" id="PF13912">
    <property type="entry name" value="zf-C2H2_6"/>
    <property type="match status" value="2"/>
</dbReference>
<accession>A0A3M2S2E1</accession>
<evidence type="ECO:0000256" key="4">
    <source>
        <dbReference type="ARBA" id="ARBA00022833"/>
    </source>
</evidence>
<feature type="domain" description="C2H2-type" evidence="6">
    <location>
        <begin position="87"/>
        <end position="116"/>
    </location>
</feature>
<evidence type="ECO:0000259" key="6">
    <source>
        <dbReference type="PROSITE" id="PS50157"/>
    </source>
</evidence>
<dbReference type="InterPro" id="IPR036236">
    <property type="entry name" value="Znf_C2H2_sf"/>
</dbReference>
<dbReference type="AlphaFoldDB" id="A0A3M2S2E1"/>
<evidence type="ECO:0000256" key="3">
    <source>
        <dbReference type="ARBA" id="ARBA00022771"/>
    </source>
</evidence>
<keyword evidence="1" id="KW-0479">Metal-binding</keyword>
<dbReference type="GO" id="GO:0000977">
    <property type="term" value="F:RNA polymerase II transcription regulatory region sequence-specific DNA binding"/>
    <property type="evidence" value="ECO:0007669"/>
    <property type="project" value="TreeGrafter"/>
</dbReference>
<dbReference type="OrthoDB" id="6077919at2759"/>
<dbReference type="PANTHER" id="PTHR24409">
    <property type="entry name" value="ZINC FINGER PROTEIN 142"/>
    <property type="match status" value="1"/>
</dbReference>
<keyword evidence="2" id="KW-0677">Repeat</keyword>
<proteinExistence type="predicted"/>
<dbReference type="PROSITE" id="PS00028">
    <property type="entry name" value="ZINC_FINGER_C2H2_1"/>
    <property type="match status" value="3"/>
</dbReference>
<organism evidence="7 8">
    <name type="scientific">Fusarium kuroshium</name>
    <dbReference type="NCBI Taxonomy" id="2010991"/>
    <lineage>
        <taxon>Eukaryota</taxon>
        <taxon>Fungi</taxon>
        <taxon>Dikarya</taxon>
        <taxon>Ascomycota</taxon>
        <taxon>Pezizomycotina</taxon>
        <taxon>Sordariomycetes</taxon>
        <taxon>Hypocreomycetidae</taxon>
        <taxon>Hypocreales</taxon>
        <taxon>Nectriaceae</taxon>
        <taxon>Fusarium</taxon>
        <taxon>Fusarium solani species complex</taxon>
    </lineage>
</organism>
<reference evidence="7 8" key="1">
    <citation type="submission" date="2017-06" db="EMBL/GenBank/DDBJ databases">
        <title>Comparative genomic analysis of Ambrosia Fusariam Clade fungi.</title>
        <authorList>
            <person name="Stajich J.E."/>
            <person name="Carrillo J."/>
            <person name="Kijimoto T."/>
            <person name="Eskalen A."/>
            <person name="O'Donnell K."/>
            <person name="Kasson M."/>
        </authorList>
    </citation>
    <scope>NUCLEOTIDE SEQUENCE [LARGE SCALE GENOMIC DNA]</scope>
    <source>
        <strain evidence="7">UCR3666</strain>
    </source>
</reference>
<evidence type="ECO:0000313" key="7">
    <source>
        <dbReference type="EMBL" id="RMJ11707.1"/>
    </source>
</evidence>
<dbReference type="STRING" id="2010991.A0A3M2S2E1"/>
<keyword evidence="8" id="KW-1185">Reference proteome</keyword>
<comment type="caution">
    <text evidence="7">The sequence shown here is derived from an EMBL/GenBank/DDBJ whole genome shotgun (WGS) entry which is preliminary data.</text>
</comment>
<keyword evidence="3 5" id="KW-0863">Zinc-finger</keyword>
<dbReference type="EMBL" id="NKUJ01000159">
    <property type="protein sequence ID" value="RMJ11707.1"/>
    <property type="molecule type" value="Genomic_DNA"/>
</dbReference>
<evidence type="ECO:0000256" key="5">
    <source>
        <dbReference type="PROSITE-ProRule" id="PRU00042"/>
    </source>
</evidence>
<evidence type="ECO:0000313" key="8">
    <source>
        <dbReference type="Proteomes" id="UP000277212"/>
    </source>
</evidence>
<gene>
    <name evidence="7" type="ORF">CDV36_008672</name>
</gene>
<evidence type="ECO:0000256" key="1">
    <source>
        <dbReference type="ARBA" id="ARBA00022723"/>
    </source>
</evidence>
<sequence>MIFDCGTCQRMFPAGSHARDQHCQATGHSPPAFECDTCCFYFDDEHDRRDHMNLEDHWALDAAECSLCYFRAPTVSEVKHHEFGHHFYCGECNREFQNLNNIRQHLKSRRHQGSGVTCPFCEVAYGTATGLVYHLEGGSCPRAPLNRDKMYRVIRERDPNGVISIKSLEWYGDRIFEINPTDAWNSQCEAFECYLCHRLFGTLYGLRSHLASPKHQQKLYHCPCQTCTKEFVTLAALINHLESESCRFMRFQQVQTNIKNIVSSNRIIEFQFQPM</sequence>
<dbReference type="Gene3D" id="3.30.160.60">
    <property type="entry name" value="Classic Zinc Finger"/>
    <property type="match status" value="2"/>
</dbReference>
<dbReference type="SUPFAM" id="SSF57667">
    <property type="entry name" value="beta-beta-alpha zinc fingers"/>
    <property type="match status" value="2"/>
</dbReference>
<name>A0A3M2S2E1_9HYPO</name>
<dbReference type="SMART" id="SM00355">
    <property type="entry name" value="ZnF_C2H2"/>
    <property type="match status" value="6"/>
</dbReference>
<dbReference type="PROSITE" id="PS50157">
    <property type="entry name" value="ZINC_FINGER_C2H2_2"/>
    <property type="match status" value="1"/>
</dbReference>
<dbReference type="PANTHER" id="PTHR24409:SF356">
    <property type="entry name" value="C2H2 FINGER DOMAIN TRANSCRIPTION FACTOR (EUROFUNG)"/>
    <property type="match status" value="1"/>
</dbReference>
<protein>
    <recommendedName>
        <fullName evidence="6">C2H2-type domain-containing protein</fullName>
    </recommendedName>
</protein>
<dbReference type="GO" id="GO:0008270">
    <property type="term" value="F:zinc ion binding"/>
    <property type="evidence" value="ECO:0007669"/>
    <property type="project" value="UniProtKB-KW"/>
</dbReference>
<dbReference type="Pfam" id="PF12171">
    <property type="entry name" value="zf-C2H2_jaz"/>
    <property type="match status" value="1"/>
</dbReference>
<dbReference type="GO" id="GO:0005634">
    <property type="term" value="C:nucleus"/>
    <property type="evidence" value="ECO:0007669"/>
    <property type="project" value="TreeGrafter"/>
</dbReference>
<dbReference type="GO" id="GO:0000981">
    <property type="term" value="F:DNA-binding transcription factor activity, RNA polymerase II-specific"/>
    <property type="evidence" value="ECO:0007669"/>
    <property type="project" value="TreeGrafter"/>
</dbReference>
<evidence type="ECO:0000256" key="2">
    <source>
        <dbReference type="ARBA" id="ARBA00022737"/>
    </source>
</evidence>
<dbReference type="InterPro" id="IPR022755">
    <property type="entry name" value="Znf_C2H2_jaz"/>
</dbReference>